<dbReference type="Proteomes" id="UP000236248">
    <property type="component" value="Chromosome NCAV"/>
</dbReference>
<sequence length="127" mass="14653">MNAQCMHSNVYYGVVNIKHRNRIIGAIDVWRCVKCKRLFAEEKRLGILDISSEIGMPSISDEESWFLLTCKLRSEWALVKVNNNGSSTIEHECIDGNVKLQVRDFKIDDDHKLFAISELINKEVELE</sequence>
<protein>
    <submittedName>
        <fullName evidence="1">Uncharacterized protein</fullName>
    </submittedName>
</protein>
<evidence type="ECO:0000313" key="2">
    <source>
        <dbReference type="Proteomes" id="UP000236248"/>
    </source>
</evidence>
<dbReference type="GeneID" id="41595147"/>
<gene>
    <name evidence="1" type="ORF">NCAV_1129</name>
</gene>
<name>A0A2K5ARQ6_9ARCH</name>
<evidence type="ECO:0000313" key="1">
    <source>
        <dbReference type="EMBL" id="SPC34305.1"/>
    </source>
</evidence>
<dbReference type="EMBL" id="LT981265">
    <property type="protein sequence ID" value="SPC34305.1"/>
    <property type="molecule type" value="Genomic_DNA"/>
</dbReference>
<dbReference type="KEGG" id="ncv:NCAV_1129"/>
<accession>A0A2K5ARQ6</accession>
<keyword evidence="2" id="KW-1185">Reference proteome</keyword>
<reference evidence="2" key="1">
    <citation type="submission" date="2018-01" db="EMBL/GenBank/DDBJ databases">
        <authorList>
            <person name="Kerou L M."/>
        </authorList>
    </citation>
    <scope>NUCLEOTIDE SEQUENCE [LARGE SCALE GENOMIC DNA]</scope>
    <source>
        <strain evidence="2">SCU2</strain>
    </source>
</reference>
<organism evidence="1 2">
    <name type="scientific">Candidatus Nitrosocaldus cavascurensis</name>
    <dbReference type="NCBI Taxonomy" id="2058097"/>
    <lineage>
        <taxon>Archaea</taxon>
        <taxon>Nitrososphaerota</taxon>
        <taxon>Nitrososphaeria</taxon>
        <taxon>Candidatus Nitrosocaldales</taxon>
        <taxon>Candidatus Nitrosocaldaceae</taxon>
        <taxon>Candidatus Nitrosocaldus</taxon>
    </lineage>
</organism>
<proteinExistence type="predicted"/>
<dbReference type="AlphaFoldDB" id="A0A2K5ARQ6"/>
<dbReference type="RefSeq" id="WP_103287015.1">
    <property type="nucleotide sequence ID" value="NZ_LT981265.1"/>
</dbReference>